<dbReference type="GO" id="GO:0102208">
    <property type="term" value="F:2-polyprenyl-6-hydroxyphenol methylase activity"/>
    <property type="evidence" value="ECO:0007669"/>
    <property type="project" value="UniProtKB-EC"/>
</dbReference>
<dbReference type="EMBL" id="SJPT01000001">
    <property type="protein sequence ID" value="TWU26731.1"/>
    <property type="molecule type" value="Genomic_DNA"/>
</dbReference>
<comment type="caution">
    <text evidence="2">The sequence shown here is derived from an EMBL/GenBank/DDBJ whole genome shotgun (WGS) entry which is preliminary data.</text>
</comment>
<accession>A0A5C6CTI4</accession>
<keyword evidence="2" id="KW-0830">Ubiquinone</keyword>
<name>A0A5C6CTI4_9BACT</name>
<dbReference type="GO" id="GO:0032259">
    <property type="term" value="P:methylation"/>
    <property type="evidence" value="ECO:0007669"/>
    <property type="project" value="UniProtKB-KW"/>
</dbReference>
<keyword evidence="2" id="KW-0489">Methyltransferase</keyword>
<dbReference type="InterPro" id="IPR029063">
    <property type="entry name" value="SAM-dependent_MTases_sf"/>
</dbReference>
<dbReference type="SUPFAM" id="SSF46785">
    <property type="entry name" value="Winged helix' DNA-binding domain"/>
    <property type="match status" value="1"/>
</dbReference>
<dbReference type="PANTHER" id="PTHR43591">
    <property type="entry name" value="METHYLTRANSFERASE"/>
    <property type="match status" value="1"/>
</dbReference>
<dbReference type="Gene3D" id="3.40.50.150">
    <property type="entry name" value="Vaccinia Virus protein VP39"/>
    <property type="match status" value="1"/>
</dbReference>
<organism evidence="2 3">
    <name type="scientific">Novipirellula galeiformis</name>
    <dbReference type="NCBI Taxonomy" id="2528004"/>
    <lineage>
        <taxon>Bacteria</taxon>
        <taxon>Pseudomonadati</taxon>
        <taxon>Planctomycetota</taxon>
        <taxon>Planctomycetia</taxon>
        <taxon>Pirellulales</taxon>
        <taxon>Pirellulaceae</taxon>
        <taxon>Novipirellula</taxon>
    </lineage>
</organism>
<dbReference type="Gene3D" id="1.10.10.10">
    <property type="entry name" value="Winged helix-like DNA-binding domain superfamily/Winged helix DNA-binding domain"/>
    <property type="match status" value="1"/>
</dbReference>
<evidence type="ECO:0000313" key="2">
    <source>
        <dbReference type="EMBL" id="TWU26731.1"/>
    </source>
</evidence>
<keyword evidence="3" id="KW-1185">Reference proteome</keyword>
<evidence type="ECO:0000259" key="1">
    <source>
        <dbReference type="Pfam" id="PF13649"/>
    </source>
</evidence>
<dbReference type="EC" id="2.1.1.222" evidence="2"/>
<dbReference type="Proteomes" id="UP000316304">
    <property type="component" value="Unassembled WGS sequence"/>
</dbReference>
<dbReference type="GO" id="GO:0046983">
    <property type="term" value="F:protein dimerization activity"/>
    <property type="evidence" value="ECO:0007669"/>
    <property type="project" value="InterPro"/>
</dbReference>
<reference evidence="2 3" key="1">
    <citation type="submission" date="2019-02" db="EMBL/GenBank/DDBJ databases">
        <title>Deep-cultivation of Planctomycetes and their phenomic and genomic characterization uncovers novel biology.</title>
        <authorList>
            <person name="Wiegand S."/>
            <person name="Jogler M."/>
            <person name="Boedeker C."/>
            <person name="Pinto D."/>
            <person name="Vollmers J."/>
            <person name="Rivas-Marin E."/>
            <person name="Kohn T."/>
            <person name="Peeters S.H."/>
            <person name="Heuer A."/>
            <person name="Rast P."/>
            <person name="Oberbeckmann S."/>
            <person name="Bunk B."/>
            <person name="Jeske O."/>
            <person name="Meyerdierks A."/>
            <person name="Storesund J.E."/>
            <person name="Kallscheuer N."/>
            <person name="Luecker S."/>
            <person name="Lage O.M."/>
            <person name="Pohl T."/>
            <person name="Merkel B.J."/>
            <person name="Hornburger P."/>
            <person name="Mueller R.-W."/>
            <person name="Bruemmer F."/>
            <person name="Labrenz M."/>
            <person name="Spormann A.M."/>
            <person name="Op Den Camp H."/>
            <person name="Overmann J."/>
            <person name="Amann R."/>
            <person name="Jetten M.S.M."/>
            <person name="Mascher T."/>
            <person name="Medema M.H."/>
            <person name="Devos D.P."/>
            <person name="Kaster A.-K."/>
            <person name="Ovreas L."/>
            <person name="Rohde M."/>
            <person name="Galperin M.Y."/>
            <person name="Jogler C."/>
        </authorList>
    </citation>
    <scope>NUCLEOTIDE SEQUENCE [LARGE SCALE GENOMIC DNA]</scope>
    <source>
        <strain evidence="2 3">Pla52o</strain>
    </source>
</reference>
<dbReference type="Pfam" id="PF13649">
    <property type="entry name" value="Methyltransf_25"/>
    <property type="match status" value="1"/>
</dbReference>
<keyword evidence="2" id="KW-0808">Transferase</keyword>
<dbReference type="InterPro" id="IPR036388">
    <property type="entry name" value="WH-like_DNA-bd_sf"/>
</dbReference>
<dbReference type="InterPro" id="IPR041698">
    <property type="entry name" value="Methyltransf_25"/>
</dbReference>
<feature type="domain" description="Methyltransferase" evidence="1">
    <location>
        <begin position="178"/>
        <end position="280"/>
    </location>
</feature>
<sequence length="353" mass="38162">MERVSLQNHRFAAPIRSPICDTQTMTSRDKTLDQYHELMQINAVSHLLRAARETGLLDQLRGGQHTAEQLCNTLSLVPKPTQLLLDALNAIGIVEKYDDDYALSQAAQLLCQYDKDLGDHRWAKLSTRMLGKQTRTSVGGTEYFDQTAATQWVHTPAAMQAAEMLNVGGEGEVAGPKILDLGCGSAVWSCAMAHRDAQATITAVDFPGPLTASKSMAESIGLSERFTAIEADPASTELTAKPPLANDFDIVLVAQRLFALTPPEQTQLLNQAVSCLRPGGRLVVIDLFRGPTKPNLSESTEALKLEIETPGGAMKTLKEAESLLTDAGVGKIQFTFIAATRVNLGMMVAFKPA</sequence>
<dbReference type="InterPro" id="IPR036390">
    <property type="entry name" value="WH_DNA-bd_sf"/>
</dbReference>
<dbReference type="CDD" id="cd02440">
    <property type="entry name" value="AdoMet_MTases"/>
    <property type="match status" value="1"/>
</dbReference>
<gene>
    <name evidence="2" type="primary">ubiG</name>
    <name evidence="2" type="ORF">Pla52o_05840</name>
</gene>
<dbReference type="SUPFAM" id="SSF53335">
    <property type="entry name" value="S-adenosyl-L-methionine-dependent methyltransferases"/>
    <property type="match status" value="1"/>
</dbReference>
<evidence type="ECO:0000313" key="3">
    <source>
        <dbReference type="Proteomes" id="UP000316304"/>
    </source>
</evidence>
<proteinExistence type="predicted"/>
<protein>
    <submittedName>
        <fullName evidence="2">Ubiquinone biosynthesis O-methyltransferase</fullName>
        <ecNumber evidence="2">2.1.1.222</ecNumber>
    </submittedName>
</protein>
<dbReference type="AlphaFoldDB" id="A0A5C6CTI4"/>